<organism evidence="2 3">
    <name type="scientific">Sorghum bicolor</name>
    <name type="common">Sorghum</name>
    <name type="synonym">Sorghum vulgare</name>
    <dbReference type="NCBI Taxonomy" id="4558"/>
    <lineage>
        <taxon>Eukaryota</taxon>
        <taxon>Viridiplantae</taxon>
        <taxon>Streptophyta</taxon>
        <taxon>Embryophyta</taxon>
        <taxon>Tracheophyta</taxon>
        <taxon>Spermatophyta</taxon>
        <taxon>Magnoliopsida</taxon>
        <taxon>Liliopsida</taxon>
        <taxon>Poales</taxon>
        <taxon>Poaceae</taxon>
        <taxon>PACMAD clade</taxon>
        <taxon>Panicoideae</taxon>
        <taxon>Andropogonodae</taxon>
        <taxon>Andropogoneae</taxon>
        <taxon>Sorghinae</taxon>
        <taxon>Sorghum</taxon>
    </lineage>
</organism>
<reference evidence="2" key="2">
    <citation type="submission" date="2020-10" db="EMBL/GenBank/DDBJ databases">
        <authorList>
            <person name="Cooper E.A."/>
            <person name="Brenton Z.W."/>
            <person name="Flinn B.S."/>
            <person name="Jenkins J."/>
            <person name="Shu S."/>
            <person name="Flowers D."/>
            <person name="Luo F."/>
            <person name="Wang Y."/>
            <person name="Xia P."/>
            <person name="Barry K."/>
            <person name="Daum C."/>
            <person name="Lipzen A."/>
            <person name="Yoshinaga Y."/>
            <person name="Schmutz J."/>
            <person name="Saski C."/>
            <person name="Vermerris W."/>
            <person name="Kresovich S."/>
        </authorList>
    </citation>
    <scope>NUCLEOTIDE SEQUENCE</scope>
</reference>
<gene>
    <name evidence="2" type="ORF">BDA96_03G430200</name>
</gene>
<evidence type="ECO:0000256" key="1">
    <source>
        <dbReference type="SAM" id="MobiDB-lite"/>
    </source>
</evidence>
<name>A0A921URL0_SORBI</name>
<evidence type="ECO:0000313" key="3">
    <source>
        <dbReference type="Proteomes" id="UP000807115"/>
    </source>
</evidence>
<dbReference type="EMBL" id="CM027682">
    <property type="protein sequence ID" value="KAG0540685.1"/>
    <property type="molecule type" value="Genomic_DNA"/>
</dbReference>
<reference evidence="2" key="1">
    <citation type="journal article" date="2019" name="BMC Genomics">
        <title>A new reference genome for Sorghum bicolor reveals high levels of sequence similarity between sweet and grain genotypes: implications for the genetics of sugar metabolism.</title>
        <authorList>
            <person name="Cooper E.A."/>
            <person name="Brenton Z.W."/>
            <person name="Flinn B.S."/>
            <person name="Jenkins J."/>
            <person name="Shu S."/>
            <person name="Flowers D."/>
            <person name="Luo F."/>
            <person name="Wang Y."/>
            <person name="Xia P."/>
            <person name="Barry K."/>
            <person name="Daum C."/>
            <person name="Lipzen A."/>
            <person name="Yoshinaga Y."/>
            <person name="Schmutz J."/>
            <person name="Saski C."/>
            <person name="Vermerris W."/>
            <person name="Kresovich S."/>
        </authorList>
    </citation>
    <scope>NUCLEOTIDE SEQUENCE</scope>
</reference>
<accession>A0A921URL0</accession>
<dbReference type="AlphaFoldDB" id="A0A921URL0"/>
<sequence>MAPCHCEQHPSRLSAEEPYASTDKNAKHLFNKLALESRTRERKSYRVGKVDSVMADKSSGKGLPPLEDSLHALCLKFTSVGLV</sequence>
<evidence type="ECO:0000313" key="2">
    <source>
        <dbReference type="EMBL" id="KAG0540685.1"/>
    </source>
</evidence>
<dbReference type="Proteomes" id="UP000807115">
    <property type="component" value="Chromosome 3"/>
</dbReference>
<feature type="compositionally biased region" description="Basic and acidic residues" evidence="1">
    <location>
        <begin position="1"/>
        <end position="10"/>
    </location>
</feature>
<protein>
    <submittedName>
        <fullName evidence="2">Uncharacterized protein</fullName>
    </submittedName>
</protein>
<comment type="caution">
    <text evidence="2">The sequence shown here is derived from an EMBL/GenBank/DDBJ whole genome shotgun (WGS) entry which is preliminary data.</text>
</comment>
<feature type="region of interest" description="Disordered" evidence="1">
    <location>
        <begin position="1"/>
        <end position="20"/>
    </location>
</feature>
<proteinExistence type="predicted"/>